<dbReference type="Proteomes" id="UP000028878">
    <property type="component" value="Unassembled WGS sequence"/>
</dbReference>
<organism evidence="1 2">
    <name type="scientific">Hydrogenophaga intermedia</name>
    <dbReference type="NCBI Taxonomy" id="65786"/>
    <lineage>
        <taxon>Bacteria</taxon>
        <taxon>Pseudomonadati</taxon>
        <taxon>Pseudomonadota</taxon>
        <taxon>Betaproteobacteria</taxon>
        <taxon>Burkholderiales</taxon>
        <taxon>Comamonadaceae</taxon>
        <taxon>Hydrogenophaga</taxon>
    </lineage>
</organism>
<dbReference type="EMBL" id="CCAE010000004">
    <property type="protein sequence ID" value="CDN86578.1"/>
    <property type="molecule type" value="Genomic_DNA"/>
</dbReference>
<keyword evidence="2" id="KW-1185">Reference proteome</keyword>
<reference evidence="2" key="1">
    <citation type="submission" date="2014-02" db="EMBL/GenBank/DDBJ databases">
        <authorList>
            <person name="Gan H."/>
        </authorList>
    </citation>
    <scope>NUCLEOTIDE SEQUENCE [LARGE SCALE GENOMIC DNA]</scope>
    <source>
        <strain evidence="2">S1</strain>
    </source>
</reference>
<protein>
    <submittedName>
        <fullName evidence="1">Uncharacterized protein</fullName>
    </submittedName>
</protein>
<gene>
    <name evidence="1" type="ORF">BN948_00983</name>
</gene>
<dbReference type="RefSeq" id="WP_009515195.1">
    <property type="nucleotide sequence ID" value="NZ_CCAE010000004.1"/>
</dbReference>
<name>A0A1L1P9R2_HYDIT</name>
<dbReference type="AlphaFoldDB" id="A0A1L1P9R2"/>
<proteinExistence type="predicted"/>
<evidence type="ECO:0000313" key="1">
    <source>
        <dbReference type="EMBL" id="CDN86578.1"/>
    </source>
</evidence>
<accession>A0A1L1P9R2</accession>
<sequence>MSHATVAEPPSTASMLDMLMARWQLAPRHDTAAHESPSDAMERARTTIVQTVGHYVDYLEPADQALYTTLIATTDPESLRGLFFECFDLMVRTRGPAIAVLRLHELYRLMR</sequence>
<evidence type="ECO:0000313" key="2">
    <source>
        <dbReference type="Proteomes" id="UP000028878"/>
    </source>
</evidence>
<reference evidence="2" key="2">
    <citation type="submission" date="2014-11" db="EMBL/GenBank/DDBJ databases">
        <title>Draft genome sequence of Hydrogenophaga intermedia S1.</title>
        <authorList>
            <person name="Gan H.M."/>
            <person name="Chew T.H."/>
            <person name="Stolz A."/>
        </authorList>
    </citation>
    <scope>NUCLEOTIDE SEQUENCE [LARGE SCALE GENOMIC DNA]</scope>
    <source>
        <strain evidence="2">S1</strain>
    </source>
</reference>